<evidence type="ECO:0000313" key="2">
    <source>
        <dbReference type="Proteomes" id="UP000268623"/>
    </source>
</evidence>
<dbReference type="AlphaFoldDB" id="A0A3M9XNI0"/>
<keyword evidence="2" id="KW-1185">Reference proteome</keyword>
<accession>A0A3M9XNI0</accession>
<gene>
    <name evidence="1" type="ORF">D1O30_07055</name>
</gene>
<name>A0A3M9XNI0_9HYPH</name>
<protein>
    <submittedName>
        <fullName evidence="1">Uncharacterized protein</fullName>
    </submittedName>
</protein>
<sequence length="106" mass="12001">MSPELRDIVKQTKALSKRFSTLFTQEVRKKLPPEHRAALDEELLNTRLLSDMPTEEQGTVVTESGLFIVSLKAKEAADELDKFFTKRMPLNKVLQGMPPPTPPSKH</sequence>
<dbReference type="EMBL" id="QWDD01000001">
    <property type="protein sequence ID" value="RNJ49395.1"/>
    <property type="molecule type" value="Genomic_DNA"/>
</dbReference>
<organism evidence="1 2">
    <name type="scientific">Methylocystis hirsuta</name>
    <dbReference type="NCBI Taxonomy" id="369798"/>
    <lineage>
        <taxon>Bacteria</taxon>
        <taxon>Pseudomonadati</taxon>
        <taxon>Pseudomonadota</taxon>
        <taxon>Alphaproteobacteria</taxon>
        <taxon>Hyphomicrobiales</taxon>
        <taxon>Methylocystaceae</taxon>
        <taxon>Methylocystis</taxon>
    </lineage>
</organism>
<proteinExistence type="predicted"/>
<comment type="caution">
    <text evidence="1">The sequence shown here is derived from an EMBL/GenBank/DDBJ whole genome shotgun (WGS) entry which is preliminary data.</text>
</comment>
<reference evidence="1 2" key="1">
    <citation type="submission" date="2018-08" db="EMBL/GenBank/DDBJ databases">
        <title>Genome sequence of Methylocystis hirsuta CSC1, a methanotroph able to accumulate PHAs.</title>
        <authorList>
            <person name="Bordel S."/>
            <person name="Rodriguez E."/>
            <person name="Gancedo J."/>
            <person name="Munoz R."/>
        </authorList>
    </citation>
    <scope>NUCLEOTIDE SEQUENCE [LARGE SCALE GENOMIC DNA]</scope>
    <source>
        <strain evidence="1 2">CSC1</strain>
    </source>
</reference>
<evidence type="ECO:0000313" key="1">
    <source>
        <dbReference type="EMBL" id="RNJ49395.1"/>
    </source>
</evidence>
<dbReference type="Proteomes" id="UP000268623">
    <property type="component" value="Unassembled WGS sequence"/>
</dbReference>